<reference evidence="2 3" key="2">
    <citation type="submission" date="2020-02" db="EMBL/GenBank/DDBJ databases">
        <title>Genome sequences of Thiorhodococcus mannitoliphagus and Thiorhodococcus minor, purple sulfur photosynthetic bacteria in the gammaproteobacterial family, Chromatiaceae.</title>
        <authorList>
            <person name="Aviles F.A."/>
            <person name="Meyer T.E."/>
            <person name="Kyndt J.A."/>
        </authorList>
    </citation>
    <scope>NUCLEOTIDE SEQUENCE [LARGE SCALE GENOMIC DNA]</scope>
    <source>
        <strain evidence="2 3">DSM 18266</strain>
    </source>
</reference>
<dbReference type="PANTHER" id="PTHR34009">
    <property type="entry name" value="PROTEIN STAR"/>
    <property type="match status" value="1"/>
</dbReference>
<evidence type="ECO:0000313" key="2">
    <source>
        <dbReference type="EMBL" id="NEX23628.1"/>
    </source>
</evidence>
<dbReference type="SUPFAM" id="SSF53335">
    <property type="entry name" value="S-adenosyl-L-methionine-dependent methyltransferases"/>
    <property type="match status" value="1"/>
</dbReference>
<sequence length="261" mass="30461">MNELPQSAFSGMLGQWYRDLKYVAAVRRYPELGLFDRDLLLALSRRVDVKRLCKYFAHSKSQIRQDLLVLAALNFKRKGFFVEFGATDGINLSNTHILEEVFGWNGILAEPATCWHDKLKTNRGMPISTKCVWSRSGERILFNEVAELSTIDTFTESDWHDRHAGQRYEVETISLNELLDQYNAPQTIDYLSIDTEGSEFDILSNLDWNKYSFKVITCEHNFTTQRESIFELLTSCGYTRVLEELSQFDDWYVKNLPFSFW</sequence>
<gene>
    <name evidence="2" type="ORF">G3480_25695</name>
</gene>
<evidence type="ECO:0000313" key="3">
    <source>
        <dbReference type="Proteomes" id="UP000471640"/>
    </source>
</evidence>
<dbReference type="RefSeq" id="WP_164657051.1">
    <property type="nucleotide sequence ID" value="NZ_JAAIJR010000255.1"/>
</dbReference>
<name>A0A6P1DZH0_9GAMM</name>
<organism evidence="2 3">
    <name type="scientific">Thiorhodococcus mannitoliphagus</name>
    <dbReference type="NCBI Taxonomy" id="329406"/>
    <lineage>
        <taxon>Bacteria</taxon>
        <taxon>Pseudomonadati</taxon>
        <taxon>Pseudomonadota</taxon>
        <taxon>Gammaproteobacteria</taxon>
        <taxon>Chromatiales</taxon>
        <taxon>Chromatiaceae</taxon>
        <taxon>Thiorhodococcus</taxon>
    </lineage>
</organism>
<comment type="caution">
    <text evidence="2">The sequence shown here is derived from an EMBL/GenBank/DDBJ whole genome shotgun (WGS) entry which is preliminary data.</text>
</comment>
<keyword evidence="2" id="KW-0489">Methyltransferase</keyword>
<dbReference type="EMBL" id="JAAIJR010000255">
    <property type="protein sequence ID" value="NEX23628.1"/>
    <property type="molecule type" value="Genomic_DNA"/>
</dbReference>
<dbReference type="Gene3D" id="3.40.50.150">
    <property type="entry name" value="Vaccinia Virus protein VP39"/>
    <property type="match status" value="1"/>
</dbReference>
<dbReference type="GO" id="GO:0006888">
    <property type="term" value="P:endoplasmic reticulum to Golgi vesicle-mediated transport"/>
    <property type="evidence" value="ECO:0007669"/>
    <property type="project" value="TreeGrafter"/>
</dbReference>
<dbReference type="PANTHER" id="PTHR34009:SF2">
    <property type="entry name" value="PROTEIN STAR"/>
    <property type="match status" value="1"/>
</dbReference>
<dbReference type="GO" id="GO:0032259">
    <property type="term" value="P:methylation"/>
    <property type="evidence" value="ECO:0007669"/>
    <property type="project" value="UniProtKB-KW"/>
</dbReference>
<accession>A0A6P1DZH0</accession>
<reference evidence="3" key="1">
    <citation type="journal article" date="2020" name="Microbiol. Resour. Announc.">
        <title>Draft Genome Sequences of Thiorhodococcus mannitoliphagus and Thiorhodococcus minor, Purple Sulfur Photosynthetic Bacteria in the Gammaproteobacterial Family Chromatiaceae.</title>
        <authorList>
            <person name="Aviles F.A."/>
            <person name="Meyer T.E."/>
            <person name="Kyndt J.A."/>
        </authorList>
    </citation>
    <scope>NUCLEOTIDE SEQUENCE [LARGE SCALE GENOMIC DNA]</scope>
    <source>
        <strain evidence="3">DSM 18266</strain>
    </source>
</reference>
<dbReference type="GO" id="GO:0005737">
    <property type="term" value="C:cytoplasm"/>
    <property type="evidence" value="ECO:0007669"/>
    <property type="project" value="GOC"/>
</dbReference>
<dbReference type="InterPro" id="IPR006342">
    <property type="entry name" value="FkbM_mtfrase"/>
</dbReference>
<keyword evidence="2" id="KW-0808">Transferase</keyword>
<dbReference type="Pfam" id="PF05050">
    <property type="entry name" value="Methyltransf_21"/>
    <property type="match status" value="1"/>
</dbReference>
<feature type="domain" description="Methyltransferase FkbM" evidence="1">
    <location>
        <begin position="85"/>
        <end position="238"/>
    </location>
</feature>
<dbReference type="Proteomes" id="UP000471640">
    <property type="component" value="Unassembled WGS sequence"/>
</dbReference>
<proteinExistence type="predicted"/>
<dbReference type="GO" id="GO:0008168">
    <property type="term" value="F:methyltransferase activity"/>
    <property type="evidence" value="ECO:0007669"/>
    <property type="project" value="UniProtKB-KW"/>
</dbReference>
<dbReference type="GO" id="GO:0016197">
    <property type="term" value="P:endosomal transport"/>
    <property type="evidence" value="ECO:0007669"/>
    <property type="project" value="TreeGrafter"/>
</dbReference>
<evidence type="ECO:0000259" key="1">
    <source>
        <dbReference type="Pfam" id="PF05050"/>
    </source>
</evidence>
<dbReference type="GO" id="GO:0005886">
    <property type="term" value="C:plasma membrane"/>
    <property type="evidence" value="ECO:0007669"/>
    <property type="project" value="TreeGrafter"/>
</dbReference>
<dbReference type="AlphaFoldDB" id="A0A6P1DZH0"/>
<dbReference type="InterPro" id="IPR029063">
    <property type="entry name" value="SAM-dependent_MTases_sf"/>
</dbReference>
<dbReference type="InterPro" id="IPR053202">
    <property type="entry name" value="EGF_Rcpt_Signaling_Reg"/>
</dbReference>
<protein>
    <submittedName>
        <fullName evidence="2">FkbM family methyltransferase</fullName>
    </submittedName>
</protein>
<keyword evidence="3" id="KW-1185">Reference proteome</keyword>